<name>A0A821S9P3_9BILA</name>
<dbReference type="EMBL" id="CAJOBP010061953">
    <property type="protein sequence ID" value="CAF4854442.1"/>
    <property type="molecule type" value="Genomic_DNA"/>
</dbReference>
<dbReference type="AlphaFoldDB" id="A0A821S9P3"/>
<dbReference type="Proteomes" id="UP000663873">
    <property type="component" value="Unassembled WGS sequence"/>
</dbReference>
<organism evidence="1 2">
    <name type="scientific">Rotaria socialis</name>
    <dbReference type="NCBI Taxonomy" id="392032"/>
    <lineage>
        <taxon>Eukaryota</taxon>
        <taxon>Metazoa</taxon>
        <taxon>Spiralia</taxon>
        <taxon>Gnathifera</taxon>
        <taxon>Rotifera</taxon>
        <taxon>Eurotatoria</taxon>
        <taxon>Bdelloidea</taxon>
        <taxon>Philodinida</taxon>
        <taxon>Philodinidae</taxon>
        <taxon>Rotaria</taxon>
    </lineage>
</organism>
<reference evidence="1" key="1">
    <citation type="submission" date="2021-02" db="EMBL/GenBank/DDBJ databases">
        <authorList>
            <person name="Nowell W R."/>
        </authorList>
    </citation>
    <scope>NUCLEOTIDE SEQUENCE</scope>
</reference>
<comment type="caution">
    <text evidence="1">The sequence shown here is derived from an EMBL/GenBank/DDBJ whole genome shotgun (WGS) entry which is preliminary data.</text>
</comment>
<protein>
    <submittedName>
        <fullName evidence="1">Uncharacterized protein</fullName>
    </submittedName>
</protein>
<keyword evidence="2" id="KW-1185">Reference proteome</keyword>
<proteinExistence type="predicted"/>
<sequence length="29" mass="3103">MLSNTAIAILPSEREMNSGINKARCAITP</sequence>
<feature type="non-terminal residue" evidence="1">
    <location>
        <position position="1"/>
    </location>
</feature>
<accession>A0A821S9P3</accession>
<evidence type="ECO:0000313" key="1">
    <source>
        <dbReference type="EMBL" id="CAF4854442.1"/>
    </source>
</evidence>
<gene>
    <name evidence="1" type="ORF">UJA718_LOCUS43613</name>
</gene>
<evidence type="ECO:0000313" key="2">
    <source>
        <dbReference type="Proteomes" id="UP000663873"/>
    </source>
</evidence>